<dbReference type="InterPro" id="IPR009019">
    <property type="entry name" value="KH_sf_prok-type"/>
</dbReference>
<keyword evidence="1" id="KW-0694">RNA-binding</keyword>
<evidence type="ECO:0000256" key="1">
    <source>
        <dbReference type="PROSITE-ProRule" id="PRU00117"/>
    </source>
</evidence>
<sequence length="122" mass="13471">MVSGLVDNILKAVELILGKLIDEFYAEDGDDVRSKVRLVVPNSSCGGIIGKGGATIKYEFLLDSYLISICILRIALRNTPEFHVLILIEILFAVIFTCDAYHHDAYQNKLLLLLLLLSSSSS</sequence>
<evidence type="ECO:0000313" key="3">
    <source>
        <dbReference type="RefSeq" id="XP_016515521.1"/>
    </source>
</evidence>
<reference evidence="3" key="1">
    <citation type="submission" date="2025-08" db="UniProtKB">
        <authorList>
            <consortium name="RefSeq"/>
        </authorList>
    </citation>
    <scope>IDENTIFICATION</scope>
</reference>
<dbReference type="GO" id="GO:0003723">
    <property type="term" value="F:RNA binding"/>
    <property type="evidence" value="ECO:0007669"/>
    <property type="project" value="UniProtKB-UniRule"/>
</dbReference>
<dbReference type="InterPro" id="IPR004088">
    <property type="entry name" value="KH_dom_type_1"/>
</dbReference>
<proteinExistence type="predicted"/>
<dbReference type="OrthoDB" id="441329at2759"/>
<gene>
    <name evidence="3" type="primary">LOC107832221</name>
</gene>
<organism evidence="3">
    <name type="scientific">Nicotiana tabacum</name>
    <name type="common">Common tobacco</name>
    <dbReference type="NCBI Taxonomy" id="4097"/>
    <lineage>
        <taxon>Eukaryota</taxon>
        <taxon>Viridiplantae</taxon>
        <taxon>Streptophyta</taxon>
        <taxon>Embryophyta</taxon>
        <taxon>Tracheophyta</taxon>
        <taxon>Spermatophyta</taxon>
        <taxon>Magnoliopsida</taxon>
        <taxon>eudicotyledons</taxon>
        <taxon>Gunneridae</taxon>
        <taxon>Pentapetalae</taxon>
        <taxon>asterids</taxon>
        <taxon>lamiids</taxon>
        <taxon>Solanales</taxon>
        <taxon>Solanaceae</taxon>
        <taxon>Nicotianoideae</taxon>
        <taxon>Nicotianeae</taxon>
        <taxon>Nicotiana</taxon>
    </lineage>
</organism>
<accession>A0A1S4DQ20</accession>
<name>A0A1S4DQ20_TOBAC</name>
<dbReference type="RefSeq" id="XP_016515521.1">
    <property type="nucleotide sequence ID" value="XM_016660035.1"/>
</dbReference>
<dbReference type="AlphaFoldDB" id="A0A1S4DQ20"/>
<feature type="domain" description="K Homology" evidence="2">
    <location>
        <begin position="36"/>
        <end position="57"/>
    </location>
</feature>
<dbReference type="Pfam" id="PF00013">
    <property type="entry name" value="KH_1"/>
    <property type="match status" value="1"/>
</dbReference>
<dbReference type="KEGG" id="nta:107832221"/>
<dbReference type="STRING" id="4097.A0A1S4DQ20"/>
<dbReference type="PaxDb" id="4097-A0A1S4DQ20"/>
<protein>
    <submittedName>
        <fullName evidence="3">Uncharacterized protein isoform X1</fullName>
    </submittedName>
</protein>
<dbReference type="SUPFAM" id="SSF54814">
    <property type="entry name" value="Prokaryotic type KH domain (KH-domain type II)"/>
    <property type="match status" value="1"/>
</dbReference>
<dbReference type="PROSITE" id="PS50084">
    <property type="entry name" value="KH_TYPE_1"/>
    <property type="match status" value="1"/>
</dbReference>
<dbReference type="Gene3D" id="3.30.310.210">
    <property type="match status" value="1"/>
</dbReference>
<evidence type="ECO:0000259" key="2">
    <source>
        <dbReference type="Pfam" id="PF00013"/>
    </source>
</evidence>